<dbReference type="EMBL" id="JANHOH010000001">
    <property type="protein sequence ID" value="MCQ6956398.1"/>
    <property type="molecule type" value="Genomic_DNA"/>
</dbReference>
<keyword evidence="2" id="KW-1185">Reference proteome</keyword>
<reference evidence="1 2" key="1">
    <citation type="submission" date="2022-07" db="EMBL/GenBank/DDBJ databases">
        <title>Mucilaginibacter sp. JC4.</title>
        <authorList>
            <person name="Le V."/>
            <person name="Ko S.-R."/>
            <person name="Ahn C.-Y."/>
            <person name="Oh H.-M."/>
        </authorList>
    </citation>
    <scope>NUCLEOTIDE SEQUENCE [LARGE SCALE GENOMIC DNA]</scope>
    <source>
        <strain evidence="1 2">JC4</strain>
    </source>
</reference>
<evidence type="ECO:0000313" key="2">
    <source>
        <dbReference type="Proteomes" id="UP001204376"/>
    </source>
</evidence>
<name>A0ABT1SW17_9SPHI</name>
<accession>A0ABT1SW17</accession>
<dbReference type="Proteomes" id="UP001204376">
    <property type="component" value="Unassembled WGS sequence"/>
</dbReference>
<organism evidence="1 2">
    <name type="scientific">Mucilaginibacter aquariorum</name>
    <dbReference type="NCBI Taxonomy" id="2967225"/>
    <lineage>
        <taxon>Bacteria</taxon>
        <taxon>Pseudomonadati</taxon>
        <taxon>Bacteroidota</taxon>
        <taxon>Sphingobacteriia</taxon>
        <taxon>Sphingobacteriales</taxon>
        <taxon>Sphingobacteriaceae</taxon>
        <taxon>Mucilaginibacter</taxon>
    </lineage>
</organism>
<protein>
    <recommendedName>
        <fullName evidence="3">RHS repeat-associated core domain-containing protein</fullName>
    </recommendedName>
</protein>
<proteinExistence type="predicted"/>
<sequence>MSSADTALPDQTELDNLCYQYRYDERNRLTQKKLPGKDWMYIIYNKLGQVVATHDAIQRGKPAQKWTITRYDARAG</sequence>
<evidence type="ECO:0000313" key="1">
    <source>
        <dbReference type="EMBL" id="MCQ6956398.1"/>
    </source>
</evidence>
<comment type="caution">
    <text evidence="1">The sequence shown here is derived from an EMBL/GenBank/DDBJ whole genome shotgun (WGS) entry which is preliminary data.</text>
</comment>
<evidence type="ECO:0008006" key="3">
    <source>
        <dbReference type="Google" id="ProtNLM"/>
    </source>
</evidence>
<dbReference type="RefSeq" id="WP_256536614.1">
    <property type="nucleotide sequence ID" value="NZ_JANHOH010000001.1"/>
</dbReference>
<gene>
    <name evidence="1" type="ORF">NPE20_00435</name>
</gene>
<dbReference type="Gene3D" id="2.180.10.10">
    <property type="entry name" value="RHS repeat-associated core"/>
    <property type="match status" value="1"/>
</dbReference>